<dbReference type="InterPro" id="IPR003131">
    <property type="entry name" value="T1-type_BTB"/>
</dbReference>
<dbReference type="InterPro" id="IPR036322">
    <property type="entry name" value="WD40_repeat_dom_sf"/>
</dbReference>
<name>B0WKF0_CULQU</name>
<dbReference type="FunFam" id="2.130.10.10:FF:000205">
    <property type="entry name" value="BTB/POZ domain-containing protein KCTD3 isoform X1"/>
    <property type="match status" value="1"/>
</dbReference>
<dbReference type="VEuPathDB" id="VectorBase:CPIJ007656"/>
<dbReference type="OMA" id="YFMHSAS"/>
<dbReference type="OrthoDB" id="6077599at2759"/>
<dbReference type="HOGENOM" id="CLU_012214_0_0_1"/>
<dbReference type="InterPro" id="IPR001680">
    <property type="entry name" value="WD40_rpt"/>
</dbReference>
<evidence type="ECO:0000313" key="5">
    <source>
        <dbReference type="Proteomes" id="UP000002320"/>
    </source>
</evidence>
<reference evidence="4" key="2">
    <citation type="submission" date="2020-05" db="UniProtKB">
        <authorList>
            <consortium name="EnsemblMetazoa"/>
        </authorList>
    </citation>
    <scope>IDENTIFICATION</scope>
    <source>
        <strain evidence="4">JHB</strain>
    </source>
</reference>
<evidence type="ECO:0000256" key="1">
    <source>
        <dbReference type="SAM" id="MobiDB-lite"/>
    </source>
</evidence>
<sequence>MGPGHVLHITAQLGTKWAHIKVRFYHIPLPSSNSHHSRLSFDFSLRDETDAIFIDRDPKLFSIILNYLRTKEIDIRSCDIRVLRHEAEFYNISPLIKRLMLCEEMDQSSCGDVLFYGYLPAPNIPIQEVTLPSSSTSSVSGVTVANSSSNGSTASGQSKGQPHNEPLPSTAIQPGTVQQGVGPCHAASSTSNPRPGSMVRVPEFSQSSGSSGSSAGGASGSRHAGHSRNSSWDLRVSYSGNGRNSQWAPGHSRTASLDMMRHHSRNSSVDLNKYIRNDVGLVFGPGQSSGWSDPMRVQIIKAHHNWISVAYAHFVTCYRLKDYCGWQQIFVSPYVEAPIERIAINAKMTSAGEQSHSKMVAISYGSQIRLWGISEDGSKSEVGIFNLNVRVEYLFFIGSQLVALSSSGKIGVWHAMTQHWQIQDLVPILAFDTAGSFLLLGCNNGSIYYIDMQKFPLRMKDNDLLVTELYKDPSNDSITAISVYLTPKTTSLSGNWIEIAYGTKSGSVRVIVQHPETVGHGPQLFQTFTVHQSPVTKVTLSEKFLISVCSEYNHVRTWQVTRFRGMISTQPGSTPEASFKIVSLEAVDSSLSYSAGNDFGPFGEQDDEQIFVQKVVPDTDQLYVRLASNGDRVCLVRSVDGTTVTSFCVHECEGSSRMGSRPRRFILSGHCNGAIQMWDLTTALEIFKKKDQTKKLIGGPTADELIRLLDQCDLSNSHCSTPCMSPCPSALSVGGGTVTGARLKPFNVAFLNQSAAAAAAGLGPGGNGAVQNPDQPN</sequence>
<evidence type="ECO:0000313" key="3">
    <source>
        <dbReference type="EMBL" id="EDS29769.1"/>
    </source>
</evidence>
<dbReference type="eggNOG" id="KOG2714">
    <property type="taxonomic scope" value="Eukaryota"/>
</dbReference>
<protein>
    <submittedName>
        <fullName evidence="3 4">BTB/POZ domain-containing protein KCTD3</fullName>
    </submittedName>
</protein>
<dbReference type="SUPFAM" id="SSF54695">
    <property type="entry name" value="POZ domain"/>
    <property type="match status" value="1"/>
</dbReference>
<accession>B0WKF0</accession>
<feature type="domain" description="Potassium channel tetramerisation-type BTB" evidence="2">
    <location>
        <begin position="44"/>
        <end position="96"/>
    </location>
</feature>
<dbReference type="Gene3D" id="3.30.710.10">
    <property type="entry name" value="Potassium Channel Kv1.1, Chain A"/>
    <property type="match status" value="1"/>
</dbReference>
<dbReference type="SMART" id="SM00320">
    <property type="entry name" value="WD40"/>
    <property type="match status" value="2"/>
</dbReference>
<dbReference type="InParanoid" id="B0WKF0"/>
<dbReference type="EMBL" id="DS231971">
    <property type="protein sequence ID" value="EDS29769.1"/>
    <property type="molecule type" value="Genomic_DNA"/>
</dbReference>
<keyword evidence="5" id="KW-1185">Reference proteome</keyword>
<dbReference type="InterPro" id="IPR015943">
    <property type="entry name" value="WD40/YVTN_repeat-like_dom_sf"/>
</dbReference>
<dbReference type="GO" id="GO:0051260">
    <property type="term" value="P:protein homooligomerization"/>
    <property type="evidence" value="ECO:0007669"/>
    <property type="project" value="InterPro"/>
</dbReference>
<proteinExistence type="predicted"/>
<dbReference type="EnsemblMetazoa" id="CPIJ007656-RA">
    <property type="protein sequence ID" value="CPIJ007656-PA"/>
    <property type="gene ID" value="CPIJ007656"/>
</dbReference>
<dbReference type="SUPFAM" id="SSF50978">
    <property type="entry name" value="WD40 repeat-like"/>
    <property type="match status" value="1"/>
</dbReference>
<dbReference type="STRING" id="7176.B0WKF0"/>
<feature type="compositionally biased region" description="Low complexity" evidence="1">
    <location>
        <begin position="133"/>
        <end position="156"/>
    </location>
</feature>
<dbReference type="InterPro" id="IPR011333">
    <property type="entry name" value="SKP1/BTB/POZ_sf"/>
</dbReference>
<dbReference type="InterPro" id="IPR047876">
    <property type="entry name" value="SHKBP1/KCTD3"/>
</dbReference>
<dbReference type="KEGG" id="cqu:CpipJ_CPIJ007656"/>
<dbReference type="Proteomes" id="UP000002320">
    <property type="component" value="Unassembled WGS sequence"/>
</dbReference>
<dbReference type="Gene3D" id="2.130.10.10">
    <property type="entry name" value="YVTN repeat-like/Quinoprotein amine dehydrogenase"/>
    <property type="match status" value="1"/>
</dbReference>
<dbReference type="Pfam" id="PF02214">
    <property type="entry name" value="BTB_2"/>
    <property type="match status" value="1"/>
</dbReference>
<dbReference type="PANTHER" id="PTHR15859">
    <property type="entry name" value="SETA BINDING PROTEIN 1"/>
    <property type="match status" value="1"/>
</dbReference>
<dbReference type="PANTHER" id="PTHR15859:SF1">
    <property type="entry name" value="BTB DOMAIN-CONTAINING PROTEIN"/>
    <property type="match status" value="1"/>
</dbReference>
<feature type="region of interest" description="Disordered" evidence="1">
    <location>
        <begin position="131"/>
        <end position="236"/>
    </location>
</feature>
<organism>
    <name type="scientific">Culex quinquefasciatus</name>
    <name type="common">Southern house mosquito</name>
    <name type="synonym">Culex pungens</name>
    <dbReference type="NCBI Taxonomy" id="7176"/>
    <lineage>
        <taxon>Eukaryota</taxon>
        <taxon>Metazoa</taxon>
        <taxon>Ecdysozoa</taxon>
        <taxon>Arthropoda</taxon>
        <taxon>Hexapoda</taxon>
        <taxon>Insecta</taxon>
        <taxon>Pterygota</taxon>
        <taxon>Neoptera</taxon>
        <taxon>Endopterygota</taxon>
        <taxon>Diptera</taxon>
        <taxon>Nematocera</taxon>
        <taxon>Culicoidea</taxon>
        <taxon>Culicidae</taxon>
        <taxon>Culicinae</taxon>
        <taxon>Culicini</taxon>
        <taxon>Culex</taxon>
        <taxon>Culex</taxon>
    </lineage>
</organism>
<evidence type="ECO:0000313" key="4">
    <source>
        <dbReference type="EnsemblMetazoa" id="CPIJ007656-PA"/>
    </source>
</evidence>
<dbReference type="AlphaFoldDB" id="B0WKF0"/>
<dbReference type="VEuPathDB" id="VectorBase:CQUJHB004625"/>
<reference evidence="3" key="1">
    <citation type="submission" date="2007-03" db="EMBL/GenBank/DDBJ databases">
        <title>Annotation of Culex pipiens quinquefasciatus.</title>
        <authorList>
            <consortium name="The Broad Institute Genome Sequencing Platform"/>
            <person name="Atkinson P.W."/>
            <person name="Hemingway J."/>
            <person name="Christensen B.M."/>
            <person name="Higgs S."/>
            <person name="Kodira C."/>
            <person name="Hannick L."/>
            <person name="Megy K."/>
            <person name="O'Leary S."/>
            <person name="Pearson M."/>
            <person name="Haas B.J."/>
            <person name="Mauceli E."/>
            <person name="Wortman J.R."/>
            <person name="Lee N.H."/>
            <person name="Guigo R."/>
            <person name="Stanke M."/>
            <person name="Alvarado L."/>
            <person name="Amedeo P."/>
            <person name="Antoine C.H."/>
            <person name="Arensburger P."/>
            <person name="Bidwell S.L."/>
            <person name="Crawford M."/>
            <person name="Camaro F."/>
            <person name="Devon K."/>
            <person name="Engels R."/>
            <person name="Hammond M."/>
            <person name="Howarth C."/>
            <person name="Koehrsen M."/>
            <person name="Lawson D."/>
            <person name="Montgomery P."/>
            <person name="Nene V."/>
            <person name="Nusbaum C."/>
            <person name="Puiu D."/>
            <person name="Romero-Severson J."/>
            <person name="Severson D.W."/>
            <person name="Shumway M."/>
            <person name="Sisk P."/>
            <person name="Stolte C."/>
            <person name="Zeng Q."/>
            <person name="Eisenstadt E."/>
            <person name="Fraser-Liggett C."/>
            <person name="Strausberg R."/>
            <person name="Galagan J."/>
            <person name="Birren B."/>
            <person name="Collins F.H."/>
        </authorList>
    </citation>
    <scope>NUCLEOTIDE SEQUENCE [LARGE SCALE GENOMIC DNA]</scope>
    <source>
        <strain evidence="3">JHB</strain>
    </source>
</reference>
<gene>
    <name evidence="4" type="primary">6039610</name>
    <name evidence="3" type="ORF">CpipJ_CPIJ007656</name>
</gene>
<dbReference type="FunCoup" id="B0WKF0">
    <property type="interactions" value="448"/>
</dbReference>
<evidence type="ECO:0000259" key="2">
    <source>
        <dbReference type="Pfam" id="PF02214"/>
    </source>
</evidence>
<feature type="compositionally biased region" description="Polar residues" evidence="1">
    <location>
        <begin position="170"/>
        <end position="179"/>
    </location>
</feature>